<evidence type="ECO:0000313" key="3">
    <source>
        <dbReference type="Proteomes" id="UP000288429"/>
    </source>
</evidence>
<keyword evidence="3" id="KW-1185">Reference proteome</keyword>
<feature type="region of interest" description="Disordered" evidence="1">
    <location>
        <begin position="71"/>
        <end position="90"/>
    </location>
</feature>
<accession>A0A428UBD7</accession>
<dbReference type="Proteomes" id="UP000288429">
    <property type="component" value="Unassembled WGS sequence"/>
</dbReference>
<evidence type="ECO:0000256" key="1">
    <source>
        <dbReference type="SAM" id="MobiDB-lite"/>
    </source>
</evidence>
<feature type="compositionally biased region" description="Basic residues" evidence="1">
    <location>
        <begin position="147"/>
        <end position="158"/>
    </location>
</feature>
<feature type="region of interest" description="Disordered" evidence="1">
    <location>
        <begin position="1"/>
        <end position="38"/>
    </location>
</feature>
<organism evidence="2 3">
    <name type="scientific">Fusarium ambrosium</name>
    <dbReference type="NCBI Taxonomy" id="131363"/>
    <lineage>
        <taxon>Eukaryota</taxon>
        <taxon>Fungi</taxon>
        <taxon>Dikarya</taxon>
        <taxon>Ascomycota</taxon>
        <taxon>Pezizomycotina</taxon>
        <taxon>Sordariomycetes</taxon>
        <taxon>Hypocreomycetidae</taxon>
        <taxon>Hypocreales</taxon>
        <taxon>Nectriaceae</taxon>
        <taxon>Fusarium</taxon>
        <taxon>Fusarium solani species complex</taxon>
    </lineage>
</organism>
<dbReference type="AlphaFoldDB" id="A0A428UBD7"/>
<gene>
    <name evidence="2" type="ORF">CDV31_006693</name>
</gene>
<feature type="region of interest" description="Disordered" evidence="1">
    <location>
        <begin position="135"/>
        <end position="175"/>
    </location>
</feature>
<comment type="caution">
    <text evidence="2">The sequence shown here is derived from an EMBL/GenBank/DDBJ whole genome shotgun (WGS) entry which is preliminary data.</text>
</comment>
<feature type="compositionally biased region" description="Low complexity" evidence="1">
    <location>
        <begin position="16"/>
        <end position="29"/>
    </location>
</feature>
<evidence type="ECO:0000313" key="2">
    <source>
        <dbReference type="EMBL" id="RSM11590.1"/>
    </source>
</evidence>
<name>A0A428UBD7_9HYPO</name>
<protein>
    <submittedName>
        <fullName evidence="2">Uncharacterized protein</fullName>
    </submittedName>
</protein>
<dbReference type="EMBL" id="NIZV01000077">
    <property type="protein sequence ID" value="RSM11590.1"/>
    <property type="molecule type" value="Genomic_DNA"/>
</dbReference>
<sequence length="175" mass="20080">MSNKSSLVEENPTPASSLHSISSNLQSSHDTAVEDAWQEKVQREGISLEDEPWYMTLPVAIKCRKGKAYYEKRAREDPDPREAQRAQSNVDWSNLIEEQIMYAGSGERKRIGPEAARVREEQFVRETEALSRRILQEADARNEDAQRKKRCKRKKRTQKTQASESLIPLTASFDS</sequence>
<feature type="compositionally biased region" description="Basic and acidic residues" evidence="1">
    <location>
        <begin position="135"/>
        <end position="146"/>
    </location>
</feature>
<proteinExistence type="predicted"/>
<reference evidence="2 3" key="1">
    <citation type="submission" date="2017-06" db="EMBL/GenBank/DDBJ databases">
        <title>Cmopartive genomic analysis of Ambrosia Fusariam Clade fungi.</title>
        <authorList>
            <person name="Stajich J.E."/>
            <person name="Carrillo J."/>
            <person name="Kijimoto T."/>
            <person name="Eskalen A."/>
            <person name="O'Donnell K."/>
            <person name="Kasson M."/>
        </authorList>
    </citation>
    <scope>NUCLEOTIDE SEQUENCE [LARGE SCALE GENOMIC DNA]</scope>
    <source>
        <strain evidence="2 3">NRRL 20438</strain>
    </source>
</reference>
<feature type="compositionally biased region" description="Basic and acidic residues" evidence="1">
    <location>
        <begin position="71"/>
        <end position="84"/>
    </location>
</feature>